<dbReference type="InterPro" id="IPR027417">
    <property type="entry name" value="P-loop_NTPase"/>
</dbReference>
<dbReference type="EMBL" id="BSWK01000015">
    <property type="protein sequence ID" value="GMB86802.1"/>
    <property type="molecule type" value="Genomic_DNA"/>
</dbReference>
<protein>
    <submittedName>
        <fullName evidence="1">ABC transporter related protein</fullName>
    </submittedName>
</protein>
<comment type="caution">
    <text evidence="1">The sequence shown here is derived from an EMBL/GenBank/DDBJ whole genome shotgun (WGS) entry which is preliminary data.</text>
</comment>
<name>A0AAV5PEK2_LACDE</name>
<dbReference type="AlphaFoldDB" id="A0AAV5PEK2"/>
<organism evidence="1 2">
    <name type="scientific">Lactobacillus delbrueckii subsp. bulgaricus</name>
    <dbReference type="NCBI Taxonomy" id="1585"/>
    <lineage>
        <taxon>Bacteria</taxon>
        <taxon>Bacillati</taxon>
        <taxon>Bacillota</taxon>
        <taxon>Bacilli</taxon>
        <taxon>Lactobacillales</taxon>
        <taxon>Lactobacillaceae</taxon>
        <taxon>Lactobacillus</taxon>
    </lineage>
</organism>
<evidence type="ECO:0000313" key="1">
    <source>
        <dbReference type="EMBL" id="GMB86802.1"/>
    </source>
</evidence>
<evidence type="ECO:0000313" key="2">
    <source>
        <dbReference type="Proteomes" id="UP001165243"/>
    </source>
</evidence>
<dbReference type="RefSeq" id="WP_003623999.1">
    <property type="nucleotide sequence ID" value="NZ_BSWJ01000011.1"/>
</dbReference>
<dbReference type="SUPFAM" id="SSF52540">
    <property type="entry name" value="P-loop containing nucleoside triphosphate hydrolases"/>
    <property type="match status" value="1"/>
</dbReference>
<dbReference type="Proteomes" id="UP001165243">
    <property type="component" value="Unassembled WGS sequence"/>
</dbReference>
<reference evidence="1" key="1">
    <citation type="submission" date="2023-04" db="EMBL/GenBank/DDBJ databases">
        <title>Draft genome sequences of Lactobacillus delbrueckii subsp. bulgaricus ME-900 and ME-901 with improved acid tolerance.</title>
        <authorList>
            <person name="Ishida T."/>
            <person name="Yamamoto E."/>
            <person name="Koizumi A."/>
            <person name="Fujiwara S."/>
            <person name="Makino S."/>
            <person name="Kano H."/>
            <person name="Kimura K."/>
        </authorList>
    </citation>
    <scope>NUCLEOTIDE SEQUENCE</scope>
    <source>
        <strain evidence="1">ME-900</strain>
    </source>
</reference>
<sequence>MFGIVLIIYFGGRNVLHIGWKAWDLASFTTFLACFAKLAAKVSHAAKLFNAVQKAQVSWVRIRPLMSDPIYDHYQKEEEVINNLTFDHVTTFYHGYPETAVKDINFTASANEIIGITGEVAYGKSLQGHVILLMTHRVDCFIQLD</sequence>
<proteinExistence type="predicted"/>
<accession>A0AAV5PEK2</accession>
<dbReference type="Gene3D" id="3.40.50.300">
    <property type="entry name" value="P-loop containing nucleotide triphosphate hydrolases"/>
    <property type="match status" value="1"/>
</dbReference>
<gene>
    <name evidence="1" type="ORF">ME0900_11750</name>
</gene>